<evidence type="ECO:0000313" key="3">
    <source>
        <dbReference type="Proteomes" id="UP001189792"/>
    </source>
</evidence>
<evidence type="ECO:0000313" key="1">
    <source>
        <dbReference type="EMBL" id="CAJ0848207.1"/>
    </source>
</evidence>
<evidence type="ECO:0000313" key="4">
    <source>
        <dbReference type="Proteomes" id="UP001190491"/>
    </source>
</evidence>
<organism evidence="1 4">
    <name type="scientific">Ralstonia flatus</name>
    <dbReference type="NCBI Taxonomy" id="3058601"/>
    <lineage>
        <taxon>Bacteria</taxon>
        <taxon>Pseudomonadati</taxon>
        <taxon>Pseudomonadota</taxon>
        <taxon>Betaproteobacteria</taxon>
        <taxon>Burkholderiales</taxon>
        <taxon>Burkholderiaceae</taxon>
        <taxon>Ralstonia</taxon>
    </lineage>
</organism>
<evidence type="ECO:0000313" key="2">
    <source>
        <dbReference type="EMBL" id="CAJ0859085.1"/>
    </source>
</evidence>
<dbReference type="Proteomes" id="UP001190491">
    <property type="component" value="Unassembled WGS sequence"/>
</dbReference>
<dbReference type="AlphaFoldDB" id="A0AAD2BZM2"/>
<dbReference type="EMBL" id="CAUDKO010000001">
    <property type="protein sequence ID" value="CAJ0848207.1"/>
    <property type="molecule type" value="Genomic_DNA"/>
</dbReference>
<proteinExistence type="predicted"/>
<comment type="caution">
    <text evidence="1">The sequence shown here is derived from an EMBL/GenBank/DDBJ whole genome shotgun (WGS) entry which is preliminary data.</text>
</comment>
<gene>
    <name evidence="2" type="ORF">R77564_00621</name>
    <name evidence="1" type="ORF">R77567_00117</name>
</gene>
<keyword evidence="3" id="KW-1185">Reference proteome</keyword>
<reference evidence="1 3" key="1">
    <citation type="submission" date="2023-07" db="EMBL/GenBank/DDBJ databases">
        <authorList>
            <person name="Peeters C."/>
        </authorList>
    </citation>
    <scope>NUCLEOTIDE SEQUENCE</scope>
    <source>
        <strain evidence="2 3">LMG 32965</strain>
        <strain evidence="1">R-77567</strain>
    </source>
</reference>
<name>A0AAD2BZM2_9RALS</name>
<protein>
    <submittedName>
        <fullName evidence="1">Uncharacterized protein</fullName>
    </submittedName>
</protein>
<sequence>MIVVRTPKIDPAMLPFPDDVLMSGGSSQVNLGPPAAHGWFNPGRVPSHTKQCHA</sequence>
<dbReference type="EMBL" id="CAUDLI010000001">
    <property type="protein sequence ID" value="CAJ0859085.1"/>
    <property type="molecule type" value="Genomic_DNA"/>
</dbReference>
<accession>A0AAD2BZM2</accession>
<dbReference type="Proteomes" id="UP001189792">
    <property type="component" value="Unassembled WGS sequence"/>
</dbReference>